<feature type="short sequence motif" description="GXGXXG" evidence="4">
    <location>
        <begin position="10"/>
        <end position="15"/>
    </location>
</feature>
<keyword evidence="1 4" id="KW-0378">Hydrolase</keyword>
<feature type="short sequence motif" description="GXSXG" evidence="4">
    <location>
        <begin position="37"/>
        <end position="41"/>
    </location>
</feature>
<feature type="short sequence motif" description="DGA/G" evidence="4">
    <location>
        <begin position="151"/>
        <end position="153"/>
    </location>
</feature>
<name>A0A1M6QL03_9FLAO</name>
<dbReference type="Pfam" id="PF01734">
    <property type="entry name" value="Patatin"/>
    <property type="match status" value="1"/>
</dbReference>
<accession>A0A1M6QL03</accession>
<dbReference type="RefSeq" id="WP_073244407.1">
    <property type="nucleotide sequence ID" value="NZ_FQZX01000002.1"/>
</dbReference>
<dbReference type="AlphaFoldDB" id="A0A1M6QL03"/>
<dbReference type="GO" id="GO:0016787">
    <property type="term" value="F:hydrolase activity"/>
    <property type="evidence" value="ECO:0007669"/>
    <property type="project" value="UniProtKB-UniRule"/>
</dbReference>
<dbReference type="GO" id="GO:0016042">
    <property type="term" value="P:lipid catabolic process"/>
    <property type="evidence" value="ECO:0007669"/>
    <property type="project" value="UniProtKB-UniRule"/>
</dbReference>
<dbReference type="Proteomes" id="UP000184314">
    <property type="component" value="Unassembled WGS sequence"/>
</dbReference>
<feature type="active site" description="Proton acceptor" evidence="4">
    <location>
        <position position="151"/>
    </location>
</feature>
<feature type="domain" description="PNPLA" evidence="5">
    <location>
        <begin position="6"/>
        <end position="164"/>
    </location>
</feature>
<feature type="active site" description="Nucleophile" evidence="4">
    <location>
        <position position="39"/>
    </location>
</feature>
<gene>
    <name evidence="6" type="ORF">SAMN04488007_2376</name>
</gene>
<dbReference type="InterPro" id="IPR016035">
    <property type="entry name" value="Acyl_Trfase/lysoPLipase"/>
</dbReference>
<evidence type="ECO:0000256" key="3">
    <source>
        <dbReference type="ARBA" id="ARBA00023098"/>
    </source>
</evidence>
<keyword evidence="2 4" id="KW-0442">Lipid degradation</keyword>
<dbReference type="CDD" id="cd07205">
    <property type="entry name" value="Pat_PNPLA6_PNPLA7_NTE1_like"/>
    <property type="match status" value="1"/>
</dbReference>
<sequence length="254" mass="28012">MINTGLVLSGGGIRGVAHIGVIKALEEHGIYATHISGTSAGAIVGALYAGGVKWEDILEFFKVIPIFHANRFARNKPGFLDTEKFYDEFKKFFPIDSFESLPKELFITATDIIKGELKIFDKGELIKPVLASATFPGVFSPININGSYYVDGGVLNNFPIEPLKLSCDKIIGSYVNALKAIKIKDLKHSYNVLERAYKIKSASESIAKFSECELIISPEELCEYATFDMRSIDAIFEIGYNSTINALKKQGHSK</sequence>
<proteinExistence type="predicted"/>
<keyword evidence="3 4" id="KW-0443">Lipid metabolism</keyword>
<evidence type="ECO:0000256" key="4">
    <source>
        <dbReference type="PROSITE-ProRule" id="PRU01161"/>
    </source>
</evidence>
<dbReference type="STRING" id="228958.SAMN04488007_2376"/>
<dbReference type="EMBL" id="FQZX01000002">
    <property type="protein sequence ID" value="SHK20969.1"/>
    <property type="molecule type" value="Genomic_DNA"/>
</dbReference>
<dbReference type="SUPFAM" id="SSF52151">
    <property type="entry name" value="FabD/lysophospholipase-like"/>
    <property type="match status" value="1"/>
</dbReference>
<evidence type="ECO:0000256" key="1">
    <source>
        <dbReference type="ARBA" id="ARBA00022801"/>
    </source>
</evidence>
<evidence type="ECO:0000313" key="6">
    <source>
        <dbReference type="EMBL" id="SHK20969.1"/>
    </source>
</evidence>
<dbReference type="PANTHER" id="PTHR14226:SF29">
    <property type="entry name" value="NEUROPATHY TARGET ESTERASE SWS"/>
    <property type="match status" value="1"/>
</dbReference>
<reference evidence="7" key="1">
    <citation type="submission" date="2016-11" db="EMBL/GenBank/DDBJ databases">
        <authorList>
            <person name="Varghese N."/>
            <person name="Submissions S."/>
        </authorList>
    </citation>
    <scope>NUCLEOTIDE SEQUENCE [LARGE SCALE GENOMIC DNA]</scope>
    <source>
        <strain evidence="7">DSM 16478</strain>
    </source>
</reference>
<keyword evidence="7" id="KW-1185">Reference proteome</keyword>
<organism evidence="6 7">
    <name type="scientific">Maribacter aquivivus</name>
    <dbReference type="NCBI Taxonomy" id="228958"/>
    <lineage>
        <taxon>Bacteria</taxon>
        <taxon>Pseudomonadati</taxon>
        <taxon>Bacteroidota</taxon>
        <taxon>Flavobacteriia</taxon>
        <taxon>Flavobacteriales</taxon>
        <taxon>Flavobacteriaceae</taxon>
        <taxon>Maribacter</taxon>
    </lineage>
</organism>
<dbReference type="InterPro" id="IPR002641">
    <property type="entry name" value="PNPLA_dom"/>
</dbReference>
<dbReference type="PANTHER" id="PTHR14226">
    <property type="entry name" value="NEUROPATHY TARGET ESTERASE/SWISS CHEESE D.MELANOGASTER"/>
    <property type="match status" value="1"/>
</dbReference>
<dbReference type="PROSITE" id="PS51635">
    <property type="entry name" value="PNPLA"/>
    <property type="match status" value="1"/>
</dbReference>
<dbReference type="InterPro" id="IPR050301">
    <property type="entry name" value="NTE"/>
</dbReference>
<evidence type="ECO:0000313" key="7">
    <source>
        <dbReference type="Proteomes" id="UP000184314"/>
    </source>
</evidence>
<protein>
    <submittedName>
        <fullName evidence="6">NTE family protein</fullName>
    </submittedName>
</protein>
<evidence type="ECO:0000256" key="2">
    <source>
        <dbReference type="ARBA" id="ARBA00022963"/>
    </source>
</evidence>
<evidence type="ECO:0000259" key="5">
    <source>
        <dbReference type="PROSITE" id="PS51635"/>
    </source>
</evidence>
<dbReference type="Gene3D" id="3.40.1090.10">
    <property type="entry name" value="Cytosolic phospholipase A2 catalytic domain"/>
    <property type="match status" value="2"/>
</dbReference>